<evidence type="ECO:0000256" key="4">
    <source>
        <dbReference type="PROSITE-ProRule" id="PRU00335"/>
    </source>
</evidence>
<dbReference type="Pfam" id="PF00440">
    <property type="entry name" value="TetR_N"/>
    <property type="match status" value="1"/>
</dbReference>
<proteinExistence type="predicted"/>
<dbReference type="AlphaFoldDB" id="A0A850ESG7"/>
<evidence type="ECO:0000259" key="5">
    <source>
        <dbReference type="PROSITE" id="PS50977"/>
    </source>
</evidence>
<dbReference type="Gene3D" id="1.10.357.10">
    <property type="entry name" value="Tetracycline Repressor, domain 2"/>
    <property type="match status" value="1"/>
</dbReference>
<dbReference type="Proteomes" id="UP000564806">
    <property type="component" value="Unassembled WGS sequence"/>
</dbReference>
<evidence type="ECO:0000313" key="7">
    <source>
        <dbReference type="Proteomes" id="UP000564806"/>
    </source>
</evidence>
<dbReference type="InterPro" id="IPR054156">
    <property type="entry name" value="YxaF_TetR_C"/>
</dbReference>
<dbReference type="SUPFAM" id="SSF46689">
    <property type="entry name" value="Homeodomain-like"/>
    <property type="match status" value="1"/>
</dbReference>
<name>A0A850ESG7_9BACL</name>
<feature type="domain" description="HTH tetR-type" evidence="5">
    <location>
        <begin position="5"/>
        <end position="65"/>
    </location>
</feature>
<dbReference type="EMBL" id="JABWCS010000213">
    <property type="protein sequence ID" value="NUU62234.1"/>
    <property type="molecule type" value="Genomic_DNA"/>
</dbReference>
<evidence type="ECO:0000256" key="1">
    <source>
        <dbReference type="ARBA" id="ARBA00023015"/>
    </source>
</evidence>
<keyword evidence="7" id="KW-1185">Reference proteome</keyword>
<evidence type="ECO:0000256" key="3">
    <source>
        <dbReference type="ARBA" id="ARBA00023163"/>
    </source>
</evidence>
<reference evidence="6" key="1">
    <citation type="submission" date="2020-06" db="EMBL/GenBank/DDBJ databases">
        <title>Paenibacillus sp. nov., isolated from soil.</title>
        <authorList>
            <person name="Seo Y.L."/>
        </authorList>
    </citation>
    <scope>NUCLEOTIDE SEQUENCE [LARGE SCALE GENOMIC DNA]</scope>
    <source>
        <strain evidence="6">JW14</strain>
    </source>
</reference>
<accession>A0A850ESG7</accession>
<protein>
    <submittedName>
        <fullName evidence="6">TetR/AcrR family transcriptional regulator</fullName>
    </submittedName>
</protein>
<keyword evidence="2 4" id="KW-0238">DNA-binding</keyword>
<dbReference type="PANTHER" id="PTHR47506:SF3">
    <property type="entry name" value="HTH-TYPE TRANSCRIPTIONAL REGULATOR LMRA"/>
    <property type="match status" value="1"/>
</dbReference>
<dbReference type="SUPFAM" id="SSF48498">
    <property type="entry name" value="Tetracyclin repressor-like, C-terminal domain"/>
    <property type="match status" value="1"/>
</dbReference>
<feature type="DNA-binding region" description="H-T-H motif" evidence="4">
    <location>
        <begin position="28"/>
        <end position="47"/>
    </location>
</feature>
<dbReference type="InterPro" id="IPR009057">
    <property type="entry name" value="Homeodomain-like_sf"/>
</dbReference>
<evidence type="ECO:0000256" key="2">
    <source>
        <dbReference type="ARBA" id="ARBA00023125"/>
    </source>
</evidence>
<dbReference type="PANTHER" id="PTHR47506">
    <property type="entry name" value="TRANSCRIPTIONAL REGULATORY PROTEIN"/>
    <property type="match status" value="1"/>
</dbReference>
<dbReference type="Pfam" id="PF21993">
    <property type="entry name" value="TetR_C_13_2"/>
    <property type="match status" value="1"/>
</dbReference>
<dbReference type="GO" id="GO:0003677">
    <property type="term" value="F:DNA binding"/>
    <property type="evidence" value="ECO:0007669"/>
    <property type="project" value="UniProtKB-UniRule"/>
</dbReference>
<dbReference type="InterPro" id="IPR001647">
    <property type="entry name" value="HTH_TetR"/>
</dbReference>
<dbReference type="RefSeq" id="WP_175372723.1">
    <property type="nucleotide sequence ID" value="NZ_JABWCS010000213.1"/>
</dbReference>
<sequence>MSIKPNAREAILDTASRLFFTQGYHATGLSQIIKDSESPKGSLYYYFPHGKEELALTCINRTSETVACKLRHCMETGETAAKGIQCFILDMAREAVDSSFEGVVPFSFWLAVETSCISEELRAACQSVFKDWQEVIKERLLIEGTEEEMATTQASAVVSLLEGSLLQALTYRNEEPLLAAVQIVPALLSVTERE</sequence>
<organism evidence="6 7">
    <name type="scientific">Paenibacillus agri</name>
    <dbReference type="NCBI Taxonomy" id="2744309"/>
    <lineage>
        <taxon>Bacteria</taxon>
        <taxon>Bacillati</taxon>
        <taxon>Bacillota</taxon>
        <taxon>Bacilli</taxon>
        <taxon>Bacillales</taxon>
        <taxon>Paenibacillaceae</taxon>
        <taxon>Paenibacillus</taxon>
    </lineage>
</organism>
<evidence type="ECO:0000313" key="6">
    <source>
        <dbReference type="EMBL" id="NUU62234.1"/>
    </source>
</evidence>
<gene>
    <name evidence="6" type="ORF">HPT30_17965</name>
</gene>
<keyword evidence="1" id="KW-0805">Transcription regulation</keyword>
<dbReference type="PROSITE" id="PS50977">
    <property type="entry name" value="HTH_TETR_2"/>
    <property type="match status" value="1"/>
</dbReference>
<keyword evidence="3" id="KW-0804">Transcription</keyword>
<dbReference type="InterPro" id="IPR036271">
    <property type="entry name" value="Tet_transcr_reg_TetR-rel_C_sf"/>
</dbReference>
<comment type="caution">
    <text evidence="6">The sequence shown here is derived from an EMBL/GenBank/DDBJ whole genome shotgun (WGS) entry which is preliminary data.</text>
</comment>